<organism evidence="2 3">
    <name type="scientific">Methylobacillus methanolivorans</name>
    <dbReference type="NCBI Taxonomy" id="1848927"/>
    <lineage>
        <taxon>Bacteria</taxon>
        <taxon>Pseudomonadati</taxon>
        <taxon>Pseudomonadota</taxon>
        <taxon>Betaproteobacteria</taxon>
        <taxon>Nitrosomonadales</taxon>
        <taxon>Methylophilaceae</taxon>
        <taxon>Methylobacillus</taxon>
    </lineage>
</organism>
<dbReference type="InterPro" id="IPR013783">
    <property type="entry name" value="Ig-like_fold"/>
</dbReference>
<dbReference type="PIRSF" id="PIRSF029644">
    <property type="entry name" value="UCP029644"/>
    <property type="match status" value="1"/>
</dbReference>
<dbReference type="InterPro" id="IPR006860">
    <property type="entry name" value="FecR"/>
</dbReference>
<dbReference type="PROSITE" id="PS51782">
    <property type="entry name" value="LYSM"/>
    <property type="match status" value="1"/>
</dbReference>
<dbReference type="EMBL" id="JBIWXY010000001">
    <property type="protein sequence ID" value="MFJ5446107.1"/>
    <property type="molecule type" value="Genomic_DNA"/>
</dbReference>
<comment type="caution">
    <text evidence="2">The sequence shown here is derived from an EMBL/GenBank/DDBJ whole genome shotgun (WGS) entry which is preliminary data.</text>
</comment>
<dbReference type="InterPro" id="IPR018392">
    <property type="entry name" value="LysM"/>
</dbReference>
<dbReference type="Gene3D" id="2.60.120.1440">
    <property type="match status" value="1"/>
</dbReference>
<proteinExistence type="predicted"/>
<sequence length="546" mass="59378">MIAVCKQKKSPGRPHWQPALVMGVALALQASAQADTISHTVEPGDNLYKLAAHYMGNPHAWREIQKLNRIRNAHYLTPGTNLLIPKVSSTVTASFVHGEVSLIDAAGNAIKAITHGDQLAEGDIVRTSENSYLSLEFSDKSIARILSNTRIRLDRIKEGSLVPQGQRVIYLEQGDIDVSVTPAPKRNPNHFRVITPQAVAAVRGTRFSVGTGNISTTSVTQGQVEMKQAKPAKRAPGAVLQAGQGIAASDNGLGEVQTLLAAPDLSQLPTHLPEPELLQFNWPALDGSSEYQYRIAQDANMEQVLWNAASNTAEAMLPSLQDGEYLLAVRALDMHGIAGYEAQHRFKIASHPSSPWLLAPQQGQIVGSNSRLLCTPIAGAQGYHLQIASDQAFQQVVADADQLQECQYSLASLPAGQYYWRVASITTDSASGIAQHGPYSQPANIILDENGATARSTSGQAYWNSTQQGIQYVAQVSRSPQFESLVAEQVLDHPQIDLKALPAGRYYVRLATRIKQYTGPFSDARILEVEQVNDAIDRTWFDKPKS</sequence>
<dbReference type="Pfam" id="PF01476">
    <property type="entry name" value="LysM"/>
    <property type="match status" value="1"/>
</dbReference>
<reference evidence="2 3" key="1">
    <citation type="submission" date="2024-11" db="EMBL/GenBank/DDBJ databases">
        <authorList>
            <person name="Kaparullina E.N."/>
            <person name="Delegan Y.A."/>
            <person name="Doronina N.V."/>
        </authorList>
    </citation>
    <scope>NUCLEOTIDE SEQUENCE [LARGE SCALE GENOMIC DNA]</scope>
    <source>
        <strain evidence="2 3">7sh_L</strain>
    </source>
</reference>
<evidence type="ECO:0000313" key="2">
    <source>
        <dbReference type="EMBL" id="MFJ5446107.1"/>
    </source>
</evidence>
<keyword evidence="3" id="KW-1185">Reference proteome</keyword>
<evidence type="ECO:0000313" key="3">
    <source>
        <dbReference type="Proteomes" id="UP001617669"/>
    </source>
</evidence>
<dbReference type="Proteomes" id="UP001617669">
    <property type="component" value="Unassembled WGS sequence"/>
</dbReference>
<feature type="domain" description="LysM" evidence="1">
    <location>
        <begin position="37"/>
        <end position="84"/>
    </location>
</feature>
<name>A0ABW8GLQ4_9PROT</name>
<dbReference type="SMART" id="SM00257">
    <property type="entry name" value="LysM"/>
    <property type="match status" value="1"/>
</dbReference>
<dbReference type="Gene3D" id="3.10.350.10">
    <property type="entry name" value="LysM domain"/>
    <property type="match status" value="1"/>
</dbReference>
<evidence type="ECO:0000259" key="1">
    <source>
        <dbReference type="PROSITE" id="PS51782"/>
    </source>
</evidence>
<gene>
    <name evidence="2" type="ORF">ACIKP9_07690</name>
</gene>
<dbReference type="InterPro" id="IPR036779">
    <property type="entry name" value="LysM_dom_sf"/>
</dbReference>
<protein>
    <submittedName>
        <fullName evidence="2">FecR domain-containing protein</fullName>
    </submittedName>
</protein>
<accession>A0ABW8GLQ4</accession>
<dbReference type="InterPro" id="IPR016930">
    <property type="entry name" value="UCP029644"/>
</dbReference>
<dbReference type="PANTHER" id="PTHR38731">
    <property type="entry name" value="LIPL45-RELATED LIPOPROTEIN-RELATED"/>
    <property type="match status" value="1"/>
</dbReference>
<dbReference type="Pfam" id="PF04773">
    <property type="entry name" value="FecR"/>
    <property type="match status" value="1"/>
</dbReference>
<dbReference type="Gene3D" id="2.60.40.10">
    <property type="entry name" value="Immunoglobulins"/>
    <property type="match status" value="2"/>
</dbReference>
<dbReference type="RefSeq" id="WP_400881190.1">
    <property type="nucleotide sequence ID" value="NZ_JBIWXY010000001.1"/>
</dbReference>
<dbReference type="SUPFAM" id="SSF54106">
    <property type="entry name" value="LysM domain"/>
    <property type="match status" value="1"/>
</dbReference>
<dbReference type="CDD" id="cd00118">
    <property type="entry name" value="LysM"/>
    <property type="match status" value="1"/>
</dbReference>